<dbReference type="GO" id="GO:2000042">
    <property type="term" value="P:negative regulation of double-strand break repair via homologous recombination"/>
    <property type="evidence" value="ECO:0007669"/>
    <property type="project" value="TreeGrafter"/>
</dbReference>
<evidence type="ECO:0000313" key="3">
    <source>
        <dbReference type="Proteomes" id="UP000838412"/>
    </source>
</evidence>
<dbReference type="PANTHER" id="PTHR28450:SF1">
    <property type="entry name" value="FANCONI ANEMIA GROUP B PROTEIN"/>
    <property type="match status" value="1"/>
</dbReference>
<accession>A0A8K0EZP1</accession>
<sequence>MASPRRHLISHKGFVVKFLDEVEDSLKGIVVQAQVFKMDKTIGKFALVRVVDSSELWQFQIITAKCVTEESTGSVLPCVLLHNCKGNSGSPCVFQTAFLILDGEHSRFQPCGQMSTSHHLCHDDVLKTFQLLSGPRLAYRYHGDLYVASDKQNNGTFQQMKIATSTFDPLWWGKLGRTLVGMGTEAYSTDQQMETEEEVVTDLDLIWGHKWMYVAMETKDEEWKKRDGSVFIPHPYACVARAVYVLEFRLIKQTTDGDNPEQEDADVHQSHVLLATNQGQLVELEDGEVRRICELPFQDPSDVRVAYVSRGETVVLLTSATGGVCAVWGSNFKPAGHWPAAHTALVDYFLSCGTQQVLLLSGSFIFENFLLTDLMGCNITEQQEETEEETDVSGADKNVPMQSAVQALQTRLYESQASLEELRSLSAQKDRVIQQTCMALRAMVLQSGDGTGQTTLPKDPSLVCLYNGKDGSPSPDQTPPSPPLPNPIAVVHVWQRLVLDQWVVGLEISNQSDRTLQDVCLGLVRYDCAKAGATKTSRWNSESTSSCRVVPRIPPLVKPDSETSHFESKKLKLDKSVRDATKLNTTLVCVSPLPNFGAHPSVQCSLLLSWRREGKDRCEDSKVEASFRDFCLDVGHVKLCIGDITNRHLTVLSGDCSNTADMQKKDLLALEAVQSETRLKVRCSHGNLRQLPQMLQSRLGFQAIPDTPWLFCEHHGPLQYVRVTCTVISRAEADLSVCTRDLPQLSLLLHSLYSLLPQGTKVLPDLQDSQVKKQVEKYMKSVDTEQLHVGTKLRTLLQGEGVGEEQG</sequence>
<dbReference type="Proteomes" id="UP000838412">
    <property type="component" value="Chromosome 6"/>
</dbReference>
<name>A0A8K0EZP1_BRALA</name>
<keyword evidence="3" id="KW-1185">Reference proteome</keyword>
<evidence type="ECO:0000313" key="2">
    <source>
        <dbReference type="EMBL" id="CAH1268459.1"/>
    </source>
</evidence>
<dbReference type="GO" id="GO:0036297">
    <property type="term" value="P:interstrand cross-link repair"/>
    <property type="evidence" value="ECO:0007669"/>
    <property type="project" value="InterPro"/>
</dbReference>
<dbReference type="EMBL" id="OV696691">
    <property type="protein sequence ID" value="CAH1268459.1"/>
    <property type="molecule type" value="Genomic_DNA"/>
</dbReference>
<organism evidence="2 3">
    <name type="scientific">Branchiostoma lanceolatum</name>
    <name type="common">Common lancelet</name>
    <name type="synonym">Amphioxus lanceolatum</name>
    <dbReference type="NCBI Taxonomy" id="7740"/>
    <lineage>
        <taxon>Eukaryota</taxon>
        <taxon>Metazoa</taxon>
        <taxon>Chordata</taxon>
        <taxon>Cephalochordata</taxon>
        <taxon>Leptocardii</taxon>
        <taxon>Amphioxiformes</taxon>
        <taxon>Branchiostomatidae</taxon>
        <taxon>Branchiostoma</taxon>
    </lineage>
</organism>
<reference evidence="2" key="1">
    <citation type="submission" date="2022-01" db="EMBL/GenBank/DDBJ databases">
        <authorList>
            <person name="Braso-Vives M."/>
        </authorList>
    </citation>
    <scope>NUCLEOTIDE SEQUENCE</scope>
</reference>
<dbReference type="OrthoDB" id="1917888at2759"/>
<dbReference type="InterPro" id="IPR033333">
    <property type="entry name" value="FANCB"/>
</dbReference>
<dbReference type="GO" id="GO:0043240">
    <property type="term" value="C:Fanconi anaemia nuclear complex"/>
    <property type="evidence" value="ECO:0007669"/>
    <property type="project" value="InterPro"/>
</dbReference>
<dbReference type="PANTHER" id="PTHR28450">
    <property type="entry name" value="FANCONI ANEMIA GROUP B PROTEIN"/>
    <property type="match status" value="1"/>
</dbReference>
<dbReference type="AlphaFoldDB" id="A0A8K0EZP1"/>
<feature type="region of interest" description="Disordered" evidence="1">
    <location>
        <begin position="449"/>
        <end position="484"/>
    </location>
</feature>
<dbReference type="GO" id="GO:1990414">
    <property type="term" value="P:replication-born double-strand break repair via sister chromatid exchange"/>
    <property type="evidence" value="ECO:0007669"/>
    <property type="project" value="TreeGrafter"/>
</dbReference>
<protein>
    <submittedName>
        <fullName evidence="2">FANCB protein</fullName>
    </submittedName>
</protein>
<gene>
    <name evidence="2" type="primary">FANCB</name>
    <name evidence="2" type="ORF">BLAG_LOCUS21389</name>
</gene>
<evidence type="ECO:0000256" key="1">
    <source>
        <dbReference type="SAM" id="MobiDB-lite"/>
    </source>
</evidence>
<dbReference type="GO" id="GO:1905168">
    <property type="term" value="P:positive regulation of double-strand break repair via homologous recombination"/>
    <property type="evidence" value="ECO:0007669"/>
    <property type="project" value="TreeGrafter"/>
</dbReference>
<proteinExistence type="predicted"/>